<dbReference type="Gene3D" id="1.20.1560.10">
    <property type="entry name" value="ABC transporter type 1, transmembrane domain"/>
    <property type="match status" value="3"/>
</dbReference>
<feature type="compositionally biased region" description="Polar residues" evidence="9">
    <location>
        <begin position="483"/>
        <end position="495"/>
    </location>
</feature>
<dbReference type="InterPro" id="IPR003593">
    <property type="entry name" value="AAA+_ATPase"/>
</dbReference>
<feature type="transmembrane region" description="Helical" evidence="10">
    <location>
        <begin position="132"/>
        <end position="151"/>
    </location>
</feature>
<evidence type="ECO:0000256" key="8">
    <source>
        <dbReference type="ARBA" id="ARBA00023136"/>
    </source>
</evidence>
<dbReference type="SUPFAM" id="SSF90123">
    <property type="entry name" value="ABC transporter transmembrane region"/>
    <property type="match status" value="2"/>
</dbReference>
<feature type="domain" description="ABC transporter" evidence="11">
    <location>
        <begin position="759"/>
        <end position="1010"/>
    </location>
</feature>
<dbReference type="CDD" id="cd18604">
    <property type="entry name" value="ABC_6TM_VMR1_D2_like"/>
    <property type="match status" value="1"/>
</dbReference>
<dbReference type="PANTHER" id="PTHR24223">
    <property type="entry name" value="ATP-BINDING CASSETTE SUB-FAMILY C"/>
    <property type="match status" value="1"/>
</dbReference>
<dbReference type="GO" id="GO:0016020">
    <property type="term" value="C:membrane"/>
    <property type="evidence" value="ECO:0007669"/>
    <property type="project" value="UniProtKB-SubCell"/>
</dbReference>
<dbReference type="FunFam" id="1.20.1560.10:FF:000013">
    <property type="entry name" value="ABC transporter C family member 2"/>
    <property type="match status" value="1"/>
</dbReference>
<evidence type="ECO:0000313" key="13">
    <source>
        <dbReference type="EMBL" id="EPT04423.1"/>
    </source>
</evidence>
<keyword evidence="8 10" id="KW-0472">Membrane</keyword>
<dbReference type="Pfam" id="PF00005">
    <property type="entry name" value="ABC_tran"/>
    <property type="match status" value="2"/>
</dbReference>
<organism evidence="13 14">
    <name type="scientific">Fomitopsis schrenkii</name>
    <name type="common">Brown rot fungus</name>
    <dbReference type="NCBI Taxonomy" id="2126942"/>
    <lineage>
        <taxon>Eukaryota</taxon>
        <taxon>Fungi</taxon>
        <taxon>Dikarya</taxon>
        <taxon>Basidiomycota</taxon>
        <taxon>Agaricomycotina</taxon>
        <taxon>Agaricomycetes</taxon>
        <taxon>Polyporales</taxon>
        <taxon>Fomitopsis</taxon>
    </lineage>
</organism>
<feature type="transmembrane region" description="Helical" evidence="10">
    <location>
        <begin position="1067"/>
        <end position="1090"/>
    </location>
</feature>
<reference evidence="13 14" key="1">
    <citation type="journal article" date="2012" name="Science">
        <title>The Paleozoic origin of enzymatic lignin decomposition reconstructed from 31 fungal genomes.</title>
        <authorList>
            <person name="Floudas D."/>
            <person name="Binder M."/>
            <person name="Riley R."/>
            <person name="Barry K."/>
            <person name="Blanchette R.A."/>
            <person name="Henrissat B."/>
            <person name="Martinez A.T."/>
            <person name="Otillar R."/>
            <person name="Spatafora J.W."/>
            <person name="Yadav J.S."/>
            <person name="Aerts A."/>
            <person name="Benoit I."/>
            <person name="Boyd A."/>
            <person name="Carlson A."/>
            <person name="Copeland A."/>
            <person name="Coutinho P.M."/>
            <person name="de Vries R.P."/>
            <person name="Ferreira P."/>
            <person name="Findley K."/>
            <person name="Foster B."/>
            <person name="Gaskell J."/>
            <person name="Glotzer D."/>
            <person name="Gorecki P."/>
            <person name="Heitman J."/>
            <person name="Hesse C."/>
            <person name="Hori C."/>
            <person name="Igarashi K."/>
            <person name="Jurgens J.A."/>
            <person name="Kallen N."/>
            <person name="Kersten P."/>
            <person name="Kohler A."/>
            <person name="Kuees U."/>
            <person name="Kumar T.K.A."/>
            <person name="Kuo A."/>
            <person name="LaButti K."/>
            <person name="Larrondo L.F."/>
            <person name="Lindquist E."/>
            <person name="Ling A."/>
            <person name="Lombard V."/>
            <person name="Lucas S."/>
            <person name="Lundell T."/>
            <person name="Martin R."/>
            <person name="McLaughlin D.J."/>
            <person name="Morgenstern I."/>
            <person name="Morin E."/>
            <person name="Murat C."/>
            <person name="Nagy L.G."/>
            <person name="Nolan M."/>
            <person name="Ohm R.A."/>
            <person name="Patyshakuliyeva A."/>
            <person name="Rokas A."/>
            <person name="Ruiz-Duenas F.J."/>
            <person name="Sabat G."/>
            <person name="Salamov A."/>
            <person name="Samejima M."/>
            <person name="Schmutz J."/>
            <person name="Slot J.C."/>
            <person name="St John F."/>
            <person name="Stenlid J."/>
            <person name="Sun H."/>
            <person name="Sun S."/>
            <person name="Syed K."/>
            <person name="Tsang A."/>
            <person name="Wiebenga A."/>
            <person name="Young D."/>
            <person name="Pisabarro A."/>
            <person name="Eastwood D.C."/>
            <person name="Martin F."/>
            <person name="Cullen D."/>
            <person name="Grigoriev I.V."/>
            <person name="Hibbett D.S."/>
        </authorList>
    </citation>
    <scope>NUCLEOTIDE SEQUENCE</scope>
    <source>
        <strain evidence="14">FP-58527</strain>
    </source>
</reference>
<feature type="transmembrane region" description="Helical" evidence="10">
    <location>
        <begin position="192"/>
        <end position="209"/>
    </location>
</feature>
<dbReference type="InterPro" id="IPR011527">
    <property type="entry name" value="ABC1_TM_dom"/>
</dbReference>
<feature type="domain" description="ABC transmembrane type-1" evidence="12">
    <location>
        <begin position="344"/>
        <end position="715"/>
    </location>
</feature>
<name>S8EJK9_FOMSC</name>
<evidence type="ECO:0000259" key="11">
    <source>
        <dbReference type="PROSITE" id="PS50893"/>
    </source>
</evidence>
<dbReference type="FunCoup" id="S8EJK9">
    <property type="interactions" value="40"/>
</dbReference>
<feature type="domain" description="ABC transmembrane type-1" evidence="12">
    <location>
        <begin position="1071"/>
        <end position="1341"/>
    </location>
</feature>
<dbReference type="PROSITE" id="PS50929">
    <property type="entry name" value="ABC_TM1F"/>
    <property type="match status" value="2"/>
</dbReference>
<feature type="transmembrane region" description="Helical" evidence="10">
    <location>
        <begin position="229"/>
        <end position="249"/>
    </location>
</feature>
<sequence>MEGYSYLAGLMHSTWDASQFYLGQGVHSSAVYSAALDGLRTEVEQATVFFDTLAFPGYAAVGSLLVLLGQLLVRSESAKKFYEKLTRSRADDGDETDDDEVASPEQQNPSVITRYTARCGGSVIFAFRVSRLLCTLALLSLSIISVVFAARSKNAPFATAVIPHILLCLTYGYASLLGILSVTTGADTANHATRHLALLLGFTWAIFVYRDIWPLATFTLQPADEAEGGFLWAKFALLTVAGVVVPLLVPRQYTPADPKNPWKPIPEQTACLLSMMLYLWLDPTVYKAYKVPHLPLEQLPPLADYDSSSHLVKRAFKHLDPFQTKSRRHLFFGLMTVFRKEYMVLALMLTIQNVTAFASPLGIKNLLRYLETDGAGATVRPWLWVSWLLIGPMVGSVAIQWYIFTTTRMLVRTTGIITQLIFAHALRIRMKAEVPDSPASSTVTTAVGTPDNASIAETDGAHSQSQTEGGNHSPASSEDETVRASTVSISGSTASAKGKRASKAPSEPGEGKKEEPKKSVDTSAGNLVGKINNLVTTDLDNLINGRDFMFIVVEVPLQLALCIWFLYSILGWSAFAGMAVMVLLFPLPGWVASKVQTIQVEKMKKTDIRVQSVTESMNVIRMIKLFGWEPRVKQQLTEKREDELYYQWKYRLMGLINACLNYTIPLATMIVTFMTYTLIMRRELTASAVFSTMSVFDMLRNTLSGVFGIVPAIIRAKVSLDRVDDFLKSTELLDEYSTDSHEAEALIPKTLVTRDIIGIRNAAFTWTNENHGVSTPASPGTPGRSRRNFVLRIDGEVQLKRGHINLIVGPTGSGKTSFLMALLGEMHYIPSGPDSYYHLPRTGGIAYAAQESWVQNETIKDNILFGAPYDEERYNKVIDQCGLERDLTLFEAGDQTEVGEKGLTLSGGQKASTFARITLARAVYSSAEILLLDDVLAALDVHTAKWIVDKCLKGDLIRGRTVVLVTHNVAMASPVADFVVSLGTDGRVASQGSMSKVLAKDKGLSKEIDEENEVIEKAEHTVDDQQLVEGSKKSDGKLIVAEEISVGHISWPALKLFFSSLGGNQQAIFWLLCVGTLVLSQLVDTFQTWFLGYWARQYEERDPSEVDASYYLAVYCGLMVFVSILYSIGYIAYVYGALRASRSIHVSLVQSVLGTTLRWLDKTPTSRIITRCTQDIAAVDGPITDDFRWVVELSISMLCKLAAVVIMSPVFLIPGALVALVGGWLGQIYMKAQLSVKREMSNARAPVLGHFGAAIAGLTSIRAYGAQEAFTKEAYARSDRWTIPARTFYNLNRWICIRIDASGAIFSTGLAAYLVYGSSFDASNTGFSLNMAVGFSGMILWWVRIVNEFEVAGNSLERIEQYVHIEQEPKPTTDGIPPAYWPASGDLRVDKLAARYATDGPRVLHELSFEVKSGERVGIVGRTGSGKSSLTLSLLRCIVTEGKVYYDGLATDEINLDALRSNITIIPQVPELLSGTLRQNLDPFEQHDDAVLNDALRAAGLFNLQSDMDEGRITLDSQISSGGSNLSVGQRQILALARAIVRQSKLLILDEATSAIDYATDTVIQESLRRELDKGVTLLTIAHRLQTIMDADKIMVLDAGRIVEFGSPIQLLKNPKGMLKALVDESGDRDTLYAMANRAAK</sequence>
<dbReference type="PROSITE" id="PS50893">
    <property type="entry name" value="ABC_TRANSPORTER_2"/>
    <property type="match status" value="2"/>
</dbReference>
<evidence type="ECO:0008006" key="15">
    <source>
        <dbReference type="Google" id="ProtNLM"/>
    </source>
</evidence>
<dbReference type="InterPro" id="IPR036640">
    <property type="entry name" value="ABC1_TM_sf"/>
</dbReference>
<feature type="transmembrane region" description="Helical" evidence="10">
    <location>
        <begin position="383"/>
        <end position="404"/>
    </location>
</feature>
<dbReference type="CDD" id="cd03244">
    <property type="entry name" value="ABCC_MRP_domain2"/>
    <property type="match status" value="1"/>
</dbReference>
<keyword evidence="6" id="KW-0067">ATP-binding</keyword>
<feature type="compositionally biased region" description="Polar residues" evidence="9">
    <location>
        <begin position="438"/>
        <end position="447"/>
    </location>
</feature>
<dbReference type="SUPFAM" id="SSF52540">
    <property type="entry name" value="P-loop containing nucleoside triphosphate hydrolases"/>
    <property type="match status" value="2"/>
</dbReference>
<keyword evidence="2" id="KW-0813">Transport</keyword>
<keyword evidence="7 10" id="KW-1133">Transmembrane helix</keyword>
<feature type="transmembrane region" description="Helical" evidence="10">
    <location>
        <begin position="1295"/>
        <end position="1316"/>
    </location>
</feature>
<protein>
    <recommendedName>
        <fullName evidence="15">P-loop containing nucleoside triphosphate hydrolase protein</fullName>
    </recommendedName>
</protein>
<dbReference type="InterPro" id="IPR027417">
    <property type="entry name" value="P-loop_NTPase"/>
</dbReference>
<evidence type="ECO:0000259" key="12">
    <source>
        <dbReference type="PROSITE" id="PS50929"/>
    </source>
</evidence>
<keyword evidence="4" id="KW-0677">Repeat</keyword>
<dbReference type="HOGENOM" id="CLU_000604_27_6_1"/>
<dbReference type="Proteomes" id="UP000015241">
    <property type="component" value="Unassembled WGS sequence"/>
</dbReference>
<evidence type="ECO:0000256" key="3">
    <source>
        <dbReference type="ARBA" id="ARBA00022692"/>
    </source>
</evidence>
<keyword evidence="3 10" id="KW-0812">Transmembrane</keyword>
<feature type="transmembrane region" description="Helical" evidence="10">
    <location>
        <begin position="1322"/>
        <end position="1343"/>
    </location>
</feature>
<keyword evidence="14" id="KW-1185">Reference proteome</keyword>
<dbReference type="eggNOG" id="KOG0054">
    <property type="taxonomic scope" value="Eukaryota"/>
</dbReference>
<dbReference type="InParanoid" id="S8EJK9"/>
<feature type="transmembrane region" description="Helical" evidence="10">
    <location>
        <begin position="342"/>
        <end position="363"/>
    </location>
</feature>
<feature type="compositionally biased region" description="Basic and acidic residues" evidence="9">
    <location>
        <begin position="509"/>
        <end position="520"/>
    </location>
</feature>
<dbReference type="Gene3D" id="3.40.50.300">
    <property type="entry name" value="P-loop containing nucleotide triphosphate hydrolases"/>
    <property type="match status" value="2"/>
</dbReference>
<evidence type="ECO:0000256" key="2">
    <source>
        <dbReference type="ARBA" id="ARBA00022448"/>
    </source>
</evidence>
<feature type="transmembrane region" description="Helical" evidence="10">
    <location>
        <begin position="1201"/>
        <end position="1225"/>
    </location>
</feature>
<evidence type="ECO:0000256" key="1">
    <source>
        <dbReference type="ARBA" id="ARBA00004141"/>
    </source>
</evidence>
<comment type="subcellular location">
    <subcellularLocation>
        <location evidence="1">Membrane</location>
        <topology evidence="1">Multi-pass membrane protein</topology>
    </subcellularLocation>
</comment>
<gene>
    <name evidence="13" type="ORF">FOMPIDRAFT_1040169</name>
</gene>
<proteinExistence type="predicted"/>
<dbReference type="GO" id="GO:0005524">
    <property type="term" value="F:ATP binding"/>
    <property type="evidence" value="ECO:0007669"/>
    <property type="project" value="UniProtKB-KW"/>
</dbReference>
<dbReference type="EMBL" id="KE504127">
    <property type="protein sequence ID" value="EPT04423.1"/>
    <property type="molecule type" value="Genomic_DNA"/>
</dbReference>
<dbReference type="GO" id="GO:0016887">
    <property type="term" value="F:ATP hydrolysis activity"/>
    <property type="evidence" value="ECO:0007669"/>
    <property type="project" value="InterPro"/>
</dbReference>
<evidence type="ECO:0000313" key="14">
    <source>
        <dbReference type="Proteomes" id="UP000015241"/>
    </source>
</evidence>
<dbReference type="Pfam" id="PF00664">
    <property type="entry name" value="ABC_membrane"/>
    <property type="match status" value="2"/>
</dbReference>
<evidence type="ECO:0000256" key="10">
    <source>
        <dbReference type="SAM" id="Phobius"/>
    </source>
</evidence>
<feature type="transmembrane region" description="Helical" evidence="10">
    <location>
        <begin position="573"/>
        <end position="593"/>
    </location>
</feature>
<dbReference type="CDD" id="cd03250">
    <property type="entry name" value="ABCC_MRP_domain1"/>
    <property type="match status" value="1"/>
</dbReference>
<evidence type="ECO:0000256" key="6">
    <source>
        <dbReference type="ARBA" id="ARBA00022840"/>
    </source>
</evidence>
<dbReference type="InterPro" id="IPR003439">
    <property type="entry name" value="ABC_transporter-like_ATP-bd"/>
</dbReference>
<dbReference type="SMART" id="SM00382">
    <property type="entry name" value="AAA"/>
    <property type="match status" value="2"/>
</dbReference>
<evidence type="ECO:0000256" key="9">
    <source>
        <dbReference type="SAM" id="MobiDB-lite"/>
    </source>
</evidence>
<dbReference type="PANTHER" id="PTHR24223:SF356">
    <property type="entry name" value="ATP-BINDING CASSETTE TRANSPORTER ABC4"/>
    <property type="match status" value="1"/>
</dbReference>
<evidence type="ECO:0000256" key="7">
    <source>
        <dbReference type="ARBA" id="ARBA00022989"/>
    </source>
</evidence>
<feature type="region of interest" description="Disordered" evidence="9">
    <location>
        <begin position="437"/>
        <end position="523"/>
    </location>
</feature>
<dbReference type="GO" id="GO:0140359">
    <property type="term" value="F:ABC-type transporter activity"/>
    <property type="evidence" value="ECO:0007669"/>
    <property type="project" value="InterPro"/>
</dbReference>
<feature type="transmembrane region" description="Helical" evidence="10">
    <location>
        <begin position="1110"/>
        <end position="1135"/>
    </location>
</feature>
<accession>S8EJK9</accession>
<feature type="domain" description="ABC transporter" evidence="11">
    <location>
        <begin position="1387"/>
        <end position="1624"/>
    </location>
</feature>
<evidence type="ECO:0000256" key="5">
    <source>
        <dbReference type="ARBA" id="ARBA00022741"/>
    </source>
</evidence>
<keyword evidence="5" id="KW-0547">Nucleotide-binding</keyword>
<feature type="compositionally biased region" description="Polar residues" evidence="9">
    <location>
        <begin position="461"/>
        <end position="476"/>
    </location>
</feature>
<feature type="transmembrane region" description="Helical" evidence="10">
    <location>
        <begin position="659"/>
        <end position="679"/>
    </location>
</feature>
<feature type="transmembrane region" description="Helical" evidence="10">
    <location>
        <begin position="548"/>
        <end position="567"/>
    </location>
</feature>
<dbReference type="FunFam" id="3.40.50.300:FF:000838">
    <property type="entry name" value="ABC multidrug transporter (Eurofung)"/>
    <property type="match status" value="1"/>
</dbReference>
<dbReference type="STRING" id="743788.S8EJK9"/>
<feature type="transmembrane region" description="Helical" evidence="10">
    <location>
        <begin position="1245"/>
        <end position="1265"/>
    </location>
</feature>
<feature type="transmembrane region" description="Helical" evidence="10">
    <location>
        <begin position="157"/>
        <end position="180"/>
    </location>
</feature>
<dbReference type="OrthoDB" id="6500128at2759"/>
<evidence type="ECO:0000256" key="4">
    <source>
        <dbReference type="ARBA" id="ARBA00022737"/>
    </source>
</evidence>
<dbReference type="CDD" id="cd18596">
    <property type="entry name" value="ABC_6TM_VMR1_D1_like"/>
    <property type="match status" value="1"/>
</dbReference>
<dbReference type="InterPro" id="IPR050173">
    <property type="entry name" value="ABC_transporter_C-like"/>
</dbReference>
<feature type="transmembrane region" description="Helical" evidence="10">
    <location>
        <begin position="53"/>
        <end position="73"/>
    </location>
</feature>